<dbReference type="InterPro" id="IPR036237">
    <property type="entry name" value="Xyl_isomerase-like_sf"/>
</dbReference>
<dbReference type="AlphaFoldDB" id="M8DGJ8"/>
<protein>
    <recommendedName>
        <fullName evidence="1">Xylose isomerase-like TIM barrel domain-containing protein</fullName>
    </recommendedName>
</protein>
<dbReference type="EMBL" id="APBN01000004">
    <property type="protein sequence ID" value="EMT52567.1"/>
    <property type="molecule type" value="Genomic_DNA"/>
</dbReference>
<proteinExistence type="predicted"/>
<dbReference type="PANTHER" id="PTHR12110">
    <property type="entry name" value="HYDROXYPYRUVATE ISOMERASE"/>
    <property type="match status" value="1"/>
</dbReference>
<dbReference type="RefSeq" id="WP_003388708.1">
    <property type="nucleotide sequence ID" value="NZ_APBN01000004.1"/>
</dbReference>
<dbReference type="OrthoDB" id="110795at2"/>
<evidence type="ECO:0000259" key="1">
    <source>
        <dbReference type="Pfam" id="PF01261"/>
    </source>
</evidence>
<gene>
    <name evidence="2" type="ORF">I532_12959</name>
</gene>
<reference evidence="2 3" key="1">
    <citation type="submission" date="2013-03" db="EMBL/GenBank/DDBJ databases">
        <title>Assembly of a new bacterial strain Brevibacillus borstelensis AK1.</title>
        <authorList>
            <person name="Rajan I."/>
            <person name="PoliReddy D."/>
            <person name="Sugumar T."/>
            <person name="Rathinam K."/>
            <person name="Alqarawi S."/>
            <person name="Khalil A.B."/>
            <person name="Sivakumar N."/>
        </authorList>
    </citation>
    <scope>NUCLEOTIDE SEQUENCE [LARGE SCALE GENOMIC DNA]</scope>
    <source>
        <strain evidence="2 3">AK1</strain>
    </source>
</reference>
<dbReference type="PANTHER" id="PTHR12110:SF21">
    <property type="entry name" value="XYLOSE ISOMERASE-LIKE TIM BARREL DOMAIN-CONTAINING PROTEIN"/>
    <property type="match status" value="1"/>
</dbReference>
<dbReference type="InterPro" id="IPR013022">
    <property type="entry name" value="Xyl_isomerase-like_TIM-brl"/>
</dbReference>
<dbReference type="GeneID" id="89497360"/>
<keyword evidence="3" id="KW-1185">Reference proteome</keyword>
<dbReference type="Pfam" id="PF01261">
    <property type="entry name" value="AP_endonuc_2"/>
    <property type="match status" value="1"/>
</dbReference>
<evidence type="ECO:0000313" key="3">
    <source>
        <dbReference type="Proteomes" id="UP000012081"/>
    </source>
</evidence>
<dbReference type="SUPFAM" id="SSF51658">
    <property type="entry name" value="Xylose isomerase-like"/>
    <property type="match status" value="1"/>
</dbReference>
<evidence type="ECO:0000313" key="2">
    <source>
        <dbReference type="EMBL" id="EMT52567.1"/>
    </source>
</evidence>
<name>M8DGJ8_9BACL</name>
<comment type="caution">
    <text evidence="2">The sequence shown here is derived from an EMBL/GenBank/DDBJ whole genome shotgun (WGS) entry which is preliminary data.</text>
</comment>
<accession>M8DGJ8</accession>
<feature type="domain" description="Xylose isomerase-like TIM barrel" evidence="1">
    <location>
        <begin position="24"/>
        <end position="254"/>
    </location>
</feature>
<dbReference type="PATRIC" id="fig|1300222.3.peg.2709"/>
<dbReference type="InterPro" id="IPR050312">
    <property type="entry name" value="IolE/XylAMocC-like"/>
</dbReference>
<sequence>MSAKASYAISTYALFDQPLREAIQRLADGGWTSIEIMCEAGHRELLEWSAGELNDLRALGSEKGIVWSIHAPIDGCNPAAAGGLREQTSDAMKRCLEVAAFLDCTHVVMHAGEVEDRLDGAERERGVERVAQFIEPLLPHIGDSRTRLLLENVPPYPKVLGWTVSDLIAICKQVASPSVGIVYDIGHAHLIRKGYALDGLREVFPYMQALHLSDNRGIKDDHLAVGEGTVPFAAILSLLKEKGFAGSWVIETTCVADAELSISRLSQQR</sequence>
<dbReference type="Proteomes" id="UP000012081">
    <property type="component" value="Unassembled WGS sequence"/>
</dbReference>
<organism evidence="2 3">
    <name type="scientific">Brevibacillus borstelensis AK1</name>
    <dbReference type="NCBI Taxonomy" id="1300222"/>
    <lineage>
        <taxon>Bacteria</taxon>
        <taxon>Bacillati</taxon>
        <taxon>Bacillota</taxon>
        <taxon>Bacilli</taxon>
        <taxon>Bacillales</taxon>
        <taxon>Paenibacillaceae</taxon>
        <taxon>Brevibacillus</taxon>
    </lineage>
</organism>
<dbReference type="Gene3D" id="3.20.20.150">
    <property type="entry name" value="Divalent-metal-dependent TIM barrel enzymes"/>
    <property type="match status" value="1"/>
</dbReference>
<dbReference type="STRING" id="1300222.I532_12959"/>